<reference evidence="1 2" key="1">
    <citation type="journal article" date="2019" name="Commun. Biol.">
        <title>The bagworm genome reveals a unique fibroin gene that provides high tensile strength.</title>
        <authorList>
            <person name="Kono N."/>
            <person name="Nakamura H."/>
            <person name="Ohtoshi R."/>
            <person name="Tomita M."/>
            <person name="Numata K."/>
            <person name="Arakawa K."/>
        </authorList>
    </citation>
    <scope>NUCLEOTIDE SEQUENCE [LARGE SCALE GENOMIC DNA]</scope>
</reference>
<sequence length="111" mass="12156">MSARQWNILVEREGPLSIYGDVIGDSGRKKRVTEAAGTKPLCSDAPPCLPRSAYRRPLVTDGRLCLFSVFILCSFCHIFCSETDGPGTPTKRLAAVQCLKYSGESLGEKLF</sequence>
<proteinExistence type="predicted"/>
<dbReference type="AlphaFoldDB" id="A0A4C1VIP1"/>
<name>A0A4C1VIP1_EUMVA</name>
<protein>
    <submittedName>
        <fullName evidence="1">Uncharacterized protein</fullName>
    </submittedName>
</protein>
<comment type="caution">
    <text evidence="1">The sequence shown here is derived from an EMBL/GenBank/DDBJ whole genome shotgun (WGS) entry which is preliminary data.</text>
</comment>
<accession>A0A4C1VIP1</accession>
<dbReference type="Proteomes" id="UP000299102">
    <property type="component" value="Unassembled WGS sequence"/>
</dbReference>
<dbReference type="EMBL" id="BGZK01000349">
    <property type="protein sequence ID" value="GBP38450.1"/>
    <property type="molecule type" value="Genomic_DNA"/>
</dbReference>
<gene>
    <name evidence="1" type="ORF">EVAR_23656_1</name>
</gene>
<keyword evidence="2" id="KW-1185">Reference proteome</keyword>
<evidence type="ECO:0000313" key="1">
    <source>
        <dbReference type="EMBL" id="GBP38450.1"/>
    </source>
</evidence>
<evidence type="ECO:0000313" key="2">
    <source>
        <dbReference type="Proteomes" id="UP000299102"/>
    </source>
</evidence>
<organism evidence="1 2">
    <name type="scientific">Eumeta variegata</name>
    <name type="common">Bagworm moth</name>
    <name type="synonym">Eumeta japonica</name>
    <dbReference type="NCBI Taxonomy" id="151549"/>
    <lineage>
        <taxon>Eukaryota</taxon>
        <taxon>Metazoa</taxon>
        <taxon>Ecdysozoa</taxon>
        <taxon>Arthropoda</taxon>
        <taxon>Hexapoda</taxon>
        <taxon>Insecta</taxon>
        <taxon>Pterygota</taxon>
        <taxon>Neoptera</taxon>
        <taxon>Endopterygota</taxon>
        <taxon>Lepidoptera</taxon>
        <taxon>Glossata</taxon>
        <taxon>Ditrysia</taxon>
        <taxon>Tineoidea</taxon>
        <taxon>Psychidae</taxon>
        <taxon>Oiketicinae</taxon>
        <taxon>Eumeta</taxon>
    </lineage>
</organism>